<protein>
    <submittedName>
        <fullName evidence="2">Uncharacterized protein</fullName>
    </submittedName>
</protein>
<dbReference type="AlphaFoldDB" id="A0A8D9G559"/>
<dbReference type="Proteomes" id="UP000694005">
    <property type="component" value="Chromosome A09"/>
</dbReference>
<name>A0A8D9G559_BRACM</name>
<reference evidence="2 3" key="1">
    <citation type="submission" date="2021-07" db="EMBL/GenBank/DDBJ databases">
        <authorList>
            <consortium name="Genoscope - CEA"/>
            <person name="William W."/>
        </authorList>
    </citation>
    <scope>NUCLEOTIDE SEQUENCE [LARGE SCALE GENOMIC DNA]</scope>
</reference>
<feature type="region of interest" description="Disordered" evidence="1">
    <location>
        <begin position="1"/>
        <end position="28"/>
    </location>
</feature>
<evidence type="ECO:0000256" key="1">
    <source>
        <dbReference type="SAM" id="MobiDB-lite"/>
    </source>
</evidence>
<organism evidence="2 3">
    <name type="scientific">Brassica campestris</name>
    <name type="common">Field mustard</name>
    <dbReference type="NCBI Taxonomy" id="3711"/>
    <lineage>
        <taxon>Eukaryota</taxon>
        <taxon>Viridiplantae</taxon>
        <taxon>Streptophyta</taxon>
        <taxon>Embryophyta</taxon>
        <taxon>Tracheophyta</taxon>
        <taxon>Spermatophyta</taxon>
        <taxon>Magnoliopsida</taxon>
        <taxon>eudicotyledons</taxon>
        <taxon>Gunneridae</taxon>
        <taxon>Pentapetalae</taxon>
        <taxon>rosids</taxon>
        <taxon>malvids</taxon>
        <taxon>Brassicales</taxon>
        <taxon>Brassicaceae</taxon>
        <taxon>Brassiceae</taxon>
        <taxon>Brassica</taxon>
    </lineage>
</organism>
<evidence type="ECO:0000313" key="2">
    <source>
        <dbReference type="EMBL" id="CAG7867707.1"/>
    </source>
</evidence>
<sequence>STGGHRERLRSWQRRNIGHDIEAPTGLETPQKISHVEKKRDCSGGARCDCDLQCIINIV</sequence>
<feature type="non-terminal residue" evidence="2">
    <location>
        <position position="1"/>
    </location>
</feature>
<evidence type="ECO:0000313" key="3">
    <source>
        <dbReference type="Proteomes" id="UP000694005"/>
    </source>
</evidence>
<dbReference type="EMBL" id="LS974625">
    <property type="protein sequence ID" value="CAG7867707.1"/>
    <property type="molecule type" value="Genomic_DNA"/>
</dbReference>
<gene>
    <name evidence="2" type="ORF">BRAPAZ1V2_A09P81740.2</name>
</gene>
<accession>A0A8D9G559</accession>
<dbReference type="Gramene" id="A09p81740.2_BraZ1">
    <property type="protein sequence ID" value="A09p81740.2_BraZ1.CDS.1"/>
    <property type="gene ID" value="A09g81740.2_BraZ1"/>
</dbReference>
<feature type="compositionally biased region" description="Basic and acidic residues" evidence="1">
    <location>
        <begin position="1"/>
        <end position="10"/>
    </location>
</feature>
<proteinExistence type="predicted"/>